<evidence type="ECO:0000256" key="7">
    <source>
        <dbReference type="SAM" id="Phobius"/>
    </source>
</evidence>
<dbReference type="EMBL" id="JAULJQ010000004">
    <property type="protein sequence ID" value="MDO2409339.1"/>
    <property type="molecule type" value="Genomic_DNA"/>
</dbReference>
<evidence type="ECO:0000256" key="3">
    <source>
        <dbReference type="ARBA" id="ARBA00022475"/>
    </source>
</evidence>
<feature type="transmembrane region" description="Helical" evidence="7">
    <location>
        <begin position="46"/>
        <end position="67"/>
    </location>
</feature>
<evidence type="ECO:0000313" key="9">
    <source>
        <dbReference type="Proteomes" id="UP001171111"/>
    </source>
</evidence>
<keyword evidence="4 7" id="KW-0812">Transmembrane</keyword>
<protein>
    <submittedName>
        <fullName evidence="8">Permease</fullName>
    </submittedName>
</protein>
<gene>
    <name evidence="8" type="ORF">Q2362_04400</name>
</gene>
<dbReference type="Pfam" id="PF03773">
    <property type="entry name" value="ArsP_1"/>
    <property type="match status" value="1"/>
</dbReference>
<keyword evidence="3" id="KW-1003">Cell membrane</keyword>
<comment type="similarity">
    <text evidence="2">Belongs to the UPF0718 family.</text>
</comment>
<keyword evidence="9" id="KW-1185">Reference proteome</keyword>
<evidence type="ECO:0000256" key="4">
    <source>
        <dbReference type="ARBA" id="ARBA00022692"/>
    </source>
</evidence>
<sequence length="331" mass="35916">MKDILGALGNFLKEIFSFSYLDTGLSRLLEALGLELGSKIFSVLHFFLYDSIKIFFLLFVLVFGISYIQSYFPPQRTKEILGSMNGFWGRIFGALLGILTPFCSCSSIPLFIGFCSAGLSIGVTLSFLIMSPMADLASLAILISEFGYKIALAYLLSGLVIAILSGYIIEKLGFVKITAIKATANYTSPSQKERIKEAKNGAKDIIKRVWLYILLGVAIGSFIHNLLPQNLVESVLGADLWYSVLLACVVGIPMYADTFAAIPVALALLEKGAGLGTVLSFLMSVTALSLPSLVMLSKVMSPRLLAAFVITLSLGIILIGYIFNAFAYIFI</sequence>
<accession>A0ABT8T6L1</accession>
<feature type="transmembrane region" description="Helical" evidence="7">
    <location>
        <begin position="110"/>
        <end position="130"/>
    </location>
</feature>
<dbReference type="PANTHER" id="PTHR42775:SF2">
    <property type="entry name" value="PERMEASE"/>
    <property type="match status" value="1"/>
</dbReference>
<evidence type="ECO:0000256" key="2">
    <source>
        <dbReference type="ARBA" id="ARBA00006386"/>
    </source>
</evidence>
<evidence type="ECO:0000256" key="1">
    <source>
        <dbReference type="ARBA" id="ARBA00004651"/>
    </source>
</evidence>
<feature type="transmembrane region" description="Helical" evidence="7">
    <location>
        <begin position="150"/>
        <end position="169"/>
    </location>
</feature>
<reference evidence="8 9" key="1">
    <citation type="submission" date="2023-06" db="EMBL/GenBank/DDBJ databases">
        <title>Campylobacter magnum sp. nov., isolated from cecal contents of domestic pigs (Sus scrofa domesticus).</title>
        <authorList>
            <person name="Papic B."/>
            <person name="Gruntar I."/>
        </authorList>
    </citation>
    <scope>NUCLEOTIDE SEQUENCE [LARGE SCALE GENOMIC DNA]</scope>
    <source>
        <strain evidence="9">34484-21</strain>
    </source>
</reference>
<dbReference type="PANTHER" id="PTHR42775">
    <property type="entry name" value="PERMEASE RV2963-RELATED"/>
    <property type="match status" value="1"/>
</dbReference>
<dbReference type="InterPro" id="IPR005524">
    <property type="entry name" value="DUF318"/>
</dbReference>
<keyword evidence="5 7" id="KW-1133">Transmembrane helix</keyword>
<evidence type="ECO:0000256" key="6">
    <source>
        <dbReference type="ARBA" id="ARBA00023136"/>
    </source>
</evidence>
<feature type="transmembrane region" description="Helical" evidence="7">
    <location>
        <begin position="87"/>
        <end position="103"/>
    </location>
</feature>
<organism evidence="8 9">
    <name type="scientific">Campylobacter magnus</name>
    <dbReference type="NCBI Taxonomy" id="3026462"/>
    <lineage>
        <taxon>Bacteria</taxon>
        <taxon>Pseudomonadati</taxon>
        <taxon>Campylobacterota</taxon>
        <taxon>Epsilonproteobacteria</taxon>
        <taxon>Campylobacterales</taxon>
        <taxon>Campylobacteraceae</taxon>
        <taxon>Campylobacter</taxon>
    </lineage>
</organism>
<comment type="subcellular location">
    <subcellularLocation>
        <location evidence="1">Cell membrane</location>
        <topology evidence="1">Multi-pass membrane protein</topology>
    </subcellularLocation>
</comment>
<name>A0ABT8T6L1_9BACT</name>
<evidence type="ECO:0000313" key="8">
    <source>
        <dbReference type="EMBL" id="MDO2409339.1"/>
    </source>
</evidence>
<dbReference type="InterPro" id="IPR053166">
    <property type="entry name" value="UPF0718_permease"/>
</dbReference>
<dbReference type="Proteomes" id="UP001171111">
    <property type="component" value="Unassembled WGS sequence"/>
</dbReference>
<evidence type="ECO:0000256" key="5">
    <source>
        <dbReference type="ARBA" id="ARBA00022989"/>
    </source>
</evidence>
<feature type="transmembrane region" description="Helical" evidence="7">
    <location>
        <begin position="305"/>
        <end position="330"/>
    </location>
</feature>
<keyword evidence="6 7" id="KW-0472">Membrane</keyword>
<feature type="transmembrane region" description="Helical" evidence="7">
    <location>
        <begin position="240"/>
        <end position="266"/>
    </location>
</feature>
<feature type="transmembrane region" description="Helical" evidence="7">
    <location>
        <begin position="209"/>
        <end position="228"/>
    </location>
</feature>
<proteinExistence type="inferred from homology"/>
<comment type="caution">
    <text evidence="8">The sequence shown here is derived from an EMBL/GenBank/DDBJ whole genome shotgun (WGS) entry which is preliminary data.</text>
</comment>
<feature type="transmembrane region" description="Helical" evidence="7">
    <location>
        <begin position="273"/>
        <end position="293"/>
    </location>
</feature>
<dbReference type="RefSeq" id="WP_302244214.1">
    <property type="nucleotide sequence ID" value="NZ_JAULJQ010000004.1"/>
</dbReference>